<evidence type="ECO:0000256" key="3">
    <source>
        <dbReference type="ARBA" id="ARBA00022833"/>
    </source>
</evidence>
<evidence type="ECO:0000256" key="2">
    <source>
        <dbReference type="ARBA" id="ARBA00022771"/>
    </source>
</evidence>
<evidence type="ECO:0000256" key="1">
    <source>
        <dbReference type="ARBA" id="ARBA00022723"/>
    </source>
</evidence>
<proteinExistence type="predicted"/>
<evidence type="ECO:0000259" key="6">
    <source>
        <dbReference type="Pfam" id="PF01258"/>
    </source>
</evidence>
<evidence type="ECO:0000256" key="5">
    <source>
        <dbReference type="SAM" id="Coils"/>
    </source>
</evidence>
<feature type="zinc finger region" description="dksA C4-type" evidence="4">
    <location>
        <begin position="84"/>
        <end position="108"/>
    </location>
</feature>
<keyword evidence="2" id="KW-0863">Zinc-finger</keyword>
<evidence type="ECO:0000313" key="8">
    <source>
        <dbReference type="Proteomes" id="UP000179368"/>
    </source>
</evidence>
<feature type="coiled-coil region" evidence="5">
    <location>
        <begin position="1"/>
        <end position="32"/>
    </location>
</feature>
<dbReference type="SUPFAM" id="SSF109635">
    <property type="entry name" value="DnaK suppressor protein DksA, alpha-hairpin domain"/>
    <property type="match status" value="1"/>
</dbReference>
<dbReference type="InterPro" id="IPR000962">
    <property type="entry name" value="Znf_DskA_TraR"/>
</dbReference>
<dbReference type="Proteomes" id="UP000179368">
    <property type="component" value="Unassembled WGS sequence"/>
</dbReference>
<feature type="domain" description="Zinc finger DksA/TraR C4-type" evidence="6">
    <location>
        <begin position="79"/>
        <end position="109"/>
    </location>
</feature>
<dbReference type="Pfam" id="PF01258">
    <property type="entry name" value="zf-dskA_traR"/>
    <property type="match status" value="1"/>
</dbReference>
<keyword evidence="1" id="KW-0479">Metal-binding</keyword>
<sequence length="112" mass="12673">MALTKEQLKNFEKKLNETKEEILADLEKLKEGLDFGDDTDSLEEEADETEEFSHYVGIKKPLEERLRAVEDAILKINKGAYGTCEKCGGEIESEILEIVPESRLCKHCKIAA</sequence>
<protein>
    <recommendedName>
        <fullName evidence="6">Zinc finger DksA/TraR C4-type domain-containing protein</fullName>
    </recommendedName>
</protein>
<dbReference type="EMBL" id="MFKG01000024">
    <property type="protein sequence ID" value="OGG40151.1"/>
    <property type="molecule type" value="Genomic_DNA"/>
</dbReference>
<evidence type="ECO:0000313" key="7">
    <source>
        <dbReference type="EMBL" id="OGG40151.1"/>
    </source>
</evidence>
<reference evidence="7 8" key="1">
    <citation type="journal article" date="2016" name="Nat. Commun.">
        <title>Thousands of microbial genomes shed light on interconnected biogeochemical processes in an aquifer system.</title>
        <authorList>
            <person name="Anantharaman K."/>
            <person name="Brown C.T."/>
            <person name="Hug L.A."/>
            <person name="Sharon I."/>
            <person name="Castelle C.J."/>
            <person name="Probst A.J."/>
            <person name="Thomas B.C."/>
            <person name="Singh A."/>
            <person name="Wilkins M.J."/>
            <person name="Karaoz U."/>
            <person name="Brodie E.L."/>
            <person name="Williams K.H."/>
            <person name="Hubbard S.S."/>
            <person name="Banfield J.F."/>
        </authorList>
    </citation>
    <scope>NUCLEOTIDE SEQUENCE [LARGE SCALE GENOMIC DNA]</scope>
</reference>
<dbReference type="PROSITE" id="PS51128">
    <property type="entry name" value="ZF_DKSA_2"/>
    <property type="match status" value="1"/>
</dbReference>
<dbReference type="GO" id="GO:0008270">
    <property type="term" value="F:zinc ion binding"/>
    <property type="evidence" value="ECO:0007669"/>
    <property type="project" value="UniProtKB-KW"/>
</dbReference>
<dbReference type="PANTHER" id="PTHR33823">
    <property type="entry name" value="RNA POLYMERASE-BINDING TRANSCRIPTION FACTOR DKSA-RELATED"/>
    <property type="match status" value="1"/>
</dbReference>
<dbReference type="PANTHER" id="PTHR33823:SF4">
    <property type="entry name" value="GENERAL STRESS PROTEIN 16O"/>
    <property type="match status" value="1"/>
</dbReference>
<dbReference type="Gene3D" id="1.20.120.910">
    <property type="entry name" value="DksA, coiled-coil domain"/>
    <property type="match status" value="1"/>
</dbReference>
<dbReference type="AlphaFoldDB" id="A0A1F6BT95"/>
<keyword evidence="5" id="KW-0175">Coiled coil</keyword>
<comment type="caution">
    <text evidence="7">The sequence shown here is derived from an EMBL/GenBank/DDBJ whole genome shotgun (WGS) entry which is preliminary data.</text>
</comment>
<name>A0A1F6BT95_9BACT</name>
<evidence type="ECO:0000256" key="4">
    <source>
        <dbReference type="PROSITE-ProRule" id="PRU00510"/>
    </source>
</evidence>
<keyword evidence="3" id="KW-0862">Zinc</keyword>
<dbReference type="InterPro" id="IPR037187">
    <property type="entry name" value="DnaK_N"/>
</dbReference>
<organism evidence="7 8">
    <name type="scientific">Candidatus Jorgensenbacteria bacterium GWA1_49_17</name>
    <dbReference type="NCBI Taxonomy" id="1798467"/>
    <lineage>
        <taxon>Bacteria</taxon>
        <taxon>Candidatus Joergenseniibacteriota</taxon>
    </lineage>
</organism>
<accession>A0A1F6BT95</accession>
<gene>
    <name evidence="7" type="ORF">A2116_01250</name>
</gene>